<sequence length="93" mass="10820">MESDSMDINELQKLYDDVEWKLGHYGNYVDDAHKGAYDDYLKTLNEVDSNISDLRSYQSMGVKSEYISAKMNKSKELLNRLQTEIDAGYKRIN</sequence>
<dbReference type="Proteomes" id="UP000887540">
    <property type="component" value="Unplaced"/>
</dbReference>
<organism evidence="1 2">
    <name type="scientific">Acrobeloides nanus</name>
    <dbReference type="NCBI Taxonomy" id="290746"/>
    <lineage>
        <taxon>Eukaryota</taxon>
        <taxon>Metazoa</taxon>
        <taxon>Ecdysozoa</taxon>
        <taxon>Nematoda</taxon>
        <taxon>Chromadorea</taxon>
        <taxon>Rhabditida</taxon>
        <taxon>Tylenchina</taxon>
        <taxon>Cephalobomorpha</taxon>
        <taxon>Cephaloboidea</taxon>
        <taxon>Cephalobidae</taxon>
        <taxon>Acrobeloides</taxon>
    </lineage>
</organism>
<dbReference type="WBParaSite" id="ACRNAN_scaffold8461.g14949.t1">
    <property type="protein sequence ID" value="ACRNAN_scaffold8461.g14949.t1"/>
    <property type="gene ID" value="ACRNAN_scaffold8461.g14949"/>
</dbReference>
<keyword evidence="1" id="KW-1185">Reference proteome</keyword>
<accession>A0A914EJZ5</accession>
<proteinExistence type="predicted"/>
<name>A0A914EJZ5_9BILA</name>
<dbReference type="AlphaFoldDB" id="A0A914EJZ5"/>
<protein>
    <submittedName>
        <fullName evidence="2">Uncharacterized protein</fullName>
    </submittedName>
</protein>
<evidence type="ECO:0000313" key="2">
    <source>
        <dbReference type="WBParaSite" id="ACRNAN_scaffold8461.g14949.t1"/>
    </source>
</evidence>
<reference evidence="2" key="1">
    <citation type="submission" date="2022-11" db="UniProtKB">
        <authorList>
            <consortium name="WormBaseParasite"/>
        </authorList>
    </citation>
    <scope>IDENTIFICATION</scope>
</reference>
<evidence type="ECO:0000313" key="1">
    <source>
        <dbReference type="Proteomes" id="UP000887540"/>
    </source>
</evidence>